<feature type="domain" description="DUF4178" evidence="1">
    <location>
        <begin position="100"/>
        <end position="237"/>
    </location>
</feature>
<proteinExistence type="predicted"/>
<dbReference type="Proteomes" id="UP000199400">
    <property type="component" value="Unassembled WGS sequence"/>
</dbReference>
<gene>
    <name evidence="2" type="ORF">SAMN02745121_01709</name>
</gene>
<dbReference type="Pfam" id="PF13785">
    <property type="entry name" value="DUF4178"/>
    <property type="match status" value="1"/>
</dbReference>
<evidence type="ECO:0000259" key="1">
    <source>
        <dbReference type="Pfam" id="PF13785"/>
    </source>
</evidence>
<dbReference type="OrthoDB" id="228033at2"/>
<dbReference type="STRING" id="54.SAMN02745121_01709"/>
<organism evidence="2 3">
    <name type="scientific">Nannocystis exedens</name>
    <dbReference type="NCBI Taxonomy" id="54"/>
    <lineage>
        <taxon>Bacteria</taxon>
        <taxon>Pseudomonadati</taxon>
        <taxon>Myxococcota</taxon>
        <taxon>Polyangia</taxon>
        <taxon>Nannocystales</taxon>
        <taxon>Nannocystaceae</taxon>
        <taxon>Nannocystis</taxon>
    </lineage>
</organism>
<name>A0A1I1VQD1_9BACT</name>
<accession>A0A1I1VQD1</accession>
<sequence length="257" mass="28325">MLREYAAMRSHRSRPPTRVRAAASARGVMVPRPRKWHHASAMEHERQVSCPQCGAPAPFRGTAVSLVCEHCGSTVVRVGVDLRLLGKVSAVVDDGSPLLLGSKGSFAGRGFEIVGRLQLRYARGAWSEWYLQFADGVGWLADFQGNYAVTTPAPDGPDLPGFYNMSVGTWHEVHGDEYMVVDKRAARYQGAEGVLPFVAEPGLTFFSLDLAGPDDQFVSLDYGVDPYQKRPDVYVGRAALLAELGLDRLRRFEGWRD</sequence>
<protein>
    <recommendedName>
        <fullName evidence="1">DUF4178 domain-containing protein</fullName>
    </recommendedName>
</protein>
<dbReference type="EMBL" id="FOMX01000005">
    <property type="protein sequence ID" value="SFD83203.1"/>
    <property type="molecule type" value="Genomic_DNA"/>
</dbReference>
<evidence type="ECO:0000313" key="2">
    <source>
        <dbReference type="EMBL" id="SFD83203.1"/>
    </source>
</evidence>
<evidence type="ECO:0000313" key="3">
    <source>
        <dbReference type="Proteomes" id="UP000199400"/>
    </source>
</evidence>
<reference evidence="3" key="1">
    <citation type="submission" date="2016-10" db="EMBL/GenBank/DDBJ databases">
        <authorList>
            <person name="Varghese N."/>
            <person name="Submissions S."/>
        </authorList>
    </citation>
    <scope>NUCLEOTIDE SEQUENCE [LARGE SCALE GENOMIC DNA]</scope>
    <source>
        <strain evidence="3">ATCC 25963</strain>
    </source>
</reference>
<keyword evidence="3" id="KW-1185">Reference proteome</keyword>
<dbReference type="InterPro" id="IPR025235">
    <property type="entry name" value="DUF4178"/>
</dbReference>
<dbReference type="AlphaFoldDB" id="A0A1I1VQD1"/>